<dbReference type="OrthoDB" id="185373at2759"/>
<gene>
    <name evidence="4" type="ORF">P691DRAFT_654809</name>
</gene>
<evidence type="ECO:0000256" key="1">
    <source>
        <dbReference type="ARBA" id="ARBA00022737"/>
    </source>
</evidence>
<feature type="repeat" description="PPR" evidence="2">
    <location>
        <begin position="307"/>
        <end position="341"/>
    </location>
</feature>
<accession>A0A9P6C7E2</accession>
<organism evidence="4 5">
    <name type="scientific">Macrolepiota fuliginosa MF-IS2</name>
    <dbReference type="NCBI Taxonomy" id="1400762"/>
    <lineage>
        <taxon>Eukaryota</taxon>
        <taxon>Fungi</taxon>
        <taxon>Dikarya</taxon>
        <taxon>Basidiomycota</taxon>
        <taxon>Agaricomycotina</taxon>
        <taxon>Agaricomycetes</taxon>
        <taxon>Agaricomycetidae</taxon>
        <taxon>Agaricales</taxon>
        <taxon>Agaricineae</taxon>
        <taxon>Agaricaceae</taxon>
        <taxon>Macrolepiota</taxon>
    </lineage>
</organism>
<dbReference type="Pfam" id="PF13041">
    <property type="entry name" value="PPR_2"/>
    <property type="match status" value="2"/>
</dbReference>
<protein>
    <recommendedName>
        <fullName evidence="6">Pentatricopeptide repeat-containing protein</fullName>
    </recommendedName>
</protein>
<reference evidence="4" key="1">
    <citation type="submission" date="2020-11" db="EMBL/GenBank/DDBJ databases">
        <authorList>
            <consortium name="DOE Joint Genome Institute"/>
            <person name="Ahrendt S."/>
            <person name="Riley R."/>
            <person name="Andreopoulos W."/>
            <person name="Labutti K."/>
            <person name="Pangilinan J."/>
            <person name="Ruiz-Duenas F.J."/>
            <person name="Barrasa J.M."/>
            <person name="Sanchez-Garcia M."/>
            <person name="Camarero S."/>
            <person name="Miyauchi S."/>
            <person name="Serrano A."/>
            <person name="Linde D."/>
            <person name="Babiker R."/>
            <person name="Drula E."/>
            <person name="Ayuso-Fernandez I."/>
            <person name="Pacheco R."/>
            <person name="Padilla G."/>
            <person name="Ferreira P."/>
            <person name="Barriuso J."/>
            <person name="Kellner H."/>
            <person name="Castanera R."/>
            <person name="Alfaro M."/>
            <person name="Ramirez L."/>
            <person name="Pisabarro A.G."/>
            <person name="Kuo A."/>
            <person name="Tritt A."/>
            <person name="Lipzen A."/>
            <person name="He G."/>
            <person name="Yan M."/>
            <person name="Ng V."/>
            <person name="Cullen D."/>
            <person name="Martin F."/>
            <person name="Rosso M.-N."/>
            <person name="Henrissat B."/>
            <person name="Hibbett D."/>
            <person name="Martinez A.T."/>
            <person name="Grigoriev I.V."/>
        </authorList>
    </citation>
    <scope>NUCLEOTIDE SEQUENCE</scope>
    <source>
        <strain evidence="4">MF-IS2</strain>
    </source>
</reference>
<dbReference type="PROSITE" id="PS51375">
    <property type="entry name" value="PPR"/>
    <property type="match status" value="4"/>
</dbReference>
<dbReference type="Pfam" id="PF01535">
    <property type="entry name" value="PPR"/>
    <property type="match status" value="3"/>
</dbReference>
<dbReference type="GO" id="GO:0003729">
    <property type="term" value="F:mRNA binding"/>
    <property type="evidence" value="ECO:0007669"/>
    <property type="project" value="TreeGrafter"/>
</dbReference>
<evidence type="ECO:0000313" key="4">
    <source>
        <dbReference type="EMBL" id="KAF9455031.1"/>
    </source>
</evidence>
<sequence>MRHYIKEEDPQTILDLYNRFMNLIGDKDLKMEYTFSREEDREGKEKEGEAEEMDESLATDTELKFGHISVSEGRVHLLMAAVAAHAMKDSFRGALDVCLSTVVELDPPRTAAFLQMATGHDSSLRNKLKQYLSRLQTAKLVSRPGVFTYQVGRWGSSRQIEALENLYGHITRGLSGPNTYLAADPALITEMKPVALTQVCWTALLTTFFKCERKDLAGKLWDDMTKHGAPPGISMWTALIDVYEQMRAADGALDAWHMMLEQGIKPDALSYRAIISALFKGRQPDQAMAMFDKYKKAFPIADSDTHHLSVHNTVIHGLCLSGRTTMAEDLREHMQQHGPKPDIVSYNTFINYHGRRGHFQGIAATLRAMKDANLDGDVFTYTTVLSALLKAGKTNAADLVLALMSKQGVKRNVALYSALIDHQLREGGEKNFHAAMQMLQMMERDPKNPPNEITYTSVISGLYRLGWMEPSDLMKWEADIMARVRQRGVPLGLPTYHLLLRNCLVYPHENGVHQALAYFEEMKRREIPILNKTWYIILAGMATRMEWDIGDKLVAEMYASGIHPTGPLLRIVHKINNRIQTEIDVYMPSYRRNS</sequence>
<feature type="region of interest" description="Disordered" evidence="3">
    <location>
        <begin position="36"/>
        <end position="56"/>
    </location>
</feature>
<evidence type="ECO:0000256" key="2">
    <source>
        <dbReference type="PROSITE-ProRule" id="PRU00708"/>
    </source>
</evidence>
<evidence type="ECO:0000313" key="5">
    <source>
        <dbReference type="Proteomes" id="UP000807342"/>
    </source>
</evidence>
<dbReference type="Proteomes" id="UP000807342">
    <property type="component" value="Unassembled WGS sequence"/>
</dbReference>
<dbReference type="InterPro" id="IPR011990">
    <property type="entry name" value="TPR-like_helical_dom_sf"/>
</dbReference>
<keyword evidence="1" id="KW-0677">Repeat</keyword>
<dbReference type="Gene3D" id="1.25.40.10">
    <property type="entry name" value="Tetratricopeptide repeat domain"/>
    <property type="match status" value="3"/>
</dbReference>
<comment type="caution">
    <text evidence="4">The sequence shown here is derived from an EMBL/GenBank/DDBJ whole genome shotgun (WGS) entry which is preliminary data.</text>
</comment>
<evidence type="ECO:0000256" key="3">
    <source>
        <dbReference type="SAM" id="MobiDB-lite"/>
    </source>
</evidence>
<dbReference type="InterPro" id="IPR002885">
    <property type="entry name" value="PPR_rpt"/>
</dbReference>
<dbReference type="AlphaFoldDB" id="A0A9P6C7E2"/>
<feature type="compositionally biased region" description="Basic and acidic residues" evidence="3">
    <location>
        <begin position="36"/>
        <end position="47"/>
    </location>
</feature>
<feature type="repeat" description="PPR" evidence="2">
    <location>
        <begin position="197"/>
        <end position="231"/>
    </location>
</feature>
<evidence type="ECO:0008006" key="6">
    <source>
        <dbReference type="Google" id="ProtNLM"/>
    </source>
</evidence>
<feature type="repeat" description="PPR" evidence="2">
    <location>
        <begin position="232"/>
        <end position="266"/>
    </location>
</feature>
<dbReference type="NCBIfam" id="TIGR00756">
    <property type="entry name" value="PPR"/>
    <property type="match status" value="3"/>
</dbReference>
<proteinExistence type="predicted"/>
<dbReference type="PANTHER" id="PTHR47933:SF11">
    <property type="entry name" value="PENTATRICOPEPTIDE REPEAT-CONTAINING PROTEIN 2"/>
    <property type="match status" value="1"/>
</dbReference>
<dbReference type="InterPro" id="IPR051240">
    <property type="entry name" value="Mito_RNA-Proc/Resp"/>
</dbReference>
<dbReference type="EMBL" id="MU151051">
    <property type="protein sequence ID" value="KAF9455031.1"/>
    <property type="molecule type" value="Genomic_DNA"/>
</dbReference>
<name>A0A9P6C7E2_9AGAR</name>
<feature type="repeat" description="PPR" evidence="2">
    <location>
        <begin position="377"/>
        <end position="411"/>
    </location>
</feature>
<keyword evidence="5" id="KW-1185">Reference proteome</keyword>
<dbReference type="PANTHER" id="PTHR47933">
    <property type="entry name" value="PENTATRICOPEPTIDE REPEAT-CONTAINING PROTEIN 1, MITOCHONDRIAL"/>
    <property type="match status" value="1"/>
</dbReference>